<reference evidence="3" key="1">
    <citation type="submission" date="2019-07" db="EMBL/GenBank/DDBJ databases">
        <title>De Novo Assembly of kiwifruit Actinidia rufa.</title>
        <authorList>
            <person name="Sugita-Konishi S."/>
            <person name="Sato K."/>
            <person name="Mori E."/>
            <person name="Abe Y."/>
            <person name="Kisaki G."/>
            <person name="Hamano K."/>
            <person name="Suezawa K."/>
            <person name="Otani M."/>
            <person name="Fukuda T."/>
            <person name="Manabe T."/>
            <person name="Gomi K."/>
            <person name="Tabuchi M."/>
            <person name="Akimitsu K."/>
            <person name="Kataoka I."/>
        </authorList>
    </citation>
    <scope>NUCLEOTIDE SEQUENCE [LARGE SCALE GENOMIC DNA]</scope>
    <source>
        <strain evidence="3">cv. Fuchu</strain>
    </source>
</reference>
<dbReference type="Proteomes" id="UP000585474">
    <property type="component" value="Unassembled WGS sequence"/>
</dbReference>
<proteinExistence type="predicted"/>
<evidence type="ECO:0000313" key="3">
    <source>
        <dbReference type="Proteomes" id="UP000585474"/>
    </source>
</evidence>
<dbReference type="OrthoDB" id="1810580at2759"/>
<accession>A0A7J0D799</accession>
<gene>
    <name evidence="2" type="ORF">Acr_00g0003680</name>
</gene>
<feature type="region of interest" description="Disordered" evidence="1">
    <location>
        <begin position="201"/>
        <end position="222"/>
    </location>
</feature>
<evidence type="ECO:0000313" key="2">
    <source>
        <dbReference type="EMBL" id="GFS28747.1"/>
    </source>
</evidence>
<evidence type="ECO:0000256" key="1">
    <source>
        <dbReference type="SAM" id="MobiDB-lite"/>
    </source>
</evidence>
<keyword evidence="3" id="KW-1185">Reference proteome</keyword>
<protein>
    <submittedName>
        <fullName evidence="2">Uncharacterized protein</fullName>
    </submittedName>
</protein>
<organism evidence="2 3">
    <name type="scientific">Actinidia rufa</name>
    <dbReference type="NCBI Taxonomy" id="165716"/>
    <lineage>
        <taxon>Eukaryota</taxon>
        <taxon>Viridiplantae</taxon>
        <taxon>Streptophyta</taxon>
        <taxon>Embryophyta</taxon>
        <taxon>Tracheophyta</taxon>
        <taxon>Spermatophyta</taxon>
        <taxon>Magnoliopsida</taxon>
        <taxon>eudicotyledons</taxon>
        <taxon>Gunneridae</taxon>
        <taxon>Pentapetalae</taxon>
        <taxon>asterids</taxon>
        <taxon>Ericales</taxon>
        <taxon>Actinidiaceae</taxon>
        <taxon>Actinidia</taxon>
    </lineage>
</organism>
<comment type="caution">
    <text evidence="2">The sequence shown here is derived from an EMBL/GenBank/DDBJ whole genome shotgun (WGS) entry which is preliminary data.</text>
</comment>
<name>A0A7J0D799_9ERIC</name>
<dbReference type="AlphaFoldDB" id="A0A7J0D799"/>
<sequence>MHVFDPLDQTLPEVTEVRELSCRLAVSLSAWPGNGWGDALAFTGPGNGYAGRDAAGVRFTRMRQSRGHPESRIDSGGVTWRIGISGYWPHFSKQCLTSTLSFPRNRTLYERASYYLTYPLSPEEGSRPDLQSNDGVVTDGVTGQGVLWCDMKWQSKARSSQAISRLALQQLAITRISRRVSCARFNPQDFGRRGCCGTERNRSFTQSQSGRTDSRDKAPGTSGLVSAHGILLIPLVTRNKTSRSWHKLSARMKGLVYP</sequence>
<dbReference type="EMBL" id="BJWL01000051">
    <property type="protein sequence ID" value="GFS28747.1"/>
    <property type="molecule type" value="Genomic_DNA"/>
</dbReference>